<evidence type="ECO:0000313" key="3">
    <source>
        <dbReference type="Proteomes" id="UP001328107"/>
    </source>
</evidence>
<name>A0AAN4Z9K0_9BILA</name>
<evidence type="ECO:0000256" key="1">
    <source>
        <dbReference type="SAM" id="MobiDB-lite"/>
    </source>
</evidence>
<feature type="non-terminal residue" evidence="2">
    <location>
        <position position="1"/>
    </location>
</feature>
<sequence length="81" mass="9228">RIFSLISRTCSEMIPMMVGRALLASAPISRPINRDTERISFQMRLWSLYPMILLSLRGSRRKTPLCATESAASNTSMRPKR</sequence>
<keyword evidence="3" id="KW-1185">Reference proteome</keyword>
<reference evidence="3" key="1">
    <citation type="submission" date="2022-10" db="EMBL/GenBank/DDBJ databases">
        <title>Genome assembly of Pristionchus species.</title>
        <authorList>
            <person name="Yoshida K."/>
            <person name="Sommer R.J."/>
        </authorList>
    </citation>
    <scope>NUCLEOTIDE SEQUENCE [LARGE SCALE GENOMIC DNA]</scope>
    <source>
        <strain evidence="3">RS5460</strain>
    </source>
</reference>
<protein>
    <submittedName>
        <fullName evidence="2">Uncharacterized protein</fullName>
    </submittedName>
</protein>
<dbReference type="AlphaFoldDB" id="A0AAN4Z9K0"/>
<comment type="caution">
    <text evidence="2">The sequence shown here is derived from an EMBL/GenBank/DDBJ whole genome shotgun (WGS) entry which is preliminary data.</text>
</comment>
<gene>
    <name evidence="2" type="ORF">PMAYCL1PPCAC_06054</name>
</gene>
<accession>A0AAN4Z9K0</accession>
<feature type="region of interest" description="Disordered" evidence="1">
    <location>
        <begin position="62"/>
        <end position="81"/>
    </location>
</feature>
<dbReference type="Proteomes" id="UP001328107">
    <property type="component" value="Unassembled WGS sequence"/>
</dbReference>
<evidence type="ECO:0000313" key="2">
    <source>
        <dbReference type="EMBL" id="GMR35859.1"/>
    </source>
</evidence>
<feature type="non-terminal residue" evidence="2">
    <location>
        <position position="81"/>
    </location>
</feature>
<proteinExistence type="predicted"/>
<feature type="compositionally biased region" description="Polar residues" evidence="1">
    <location>
        <begin position="70"/>
        <end position="81"/>
    </location>
</feature>
<dbReference type="EMBL" id="BTRK01000002">
    <property type="protein sequence ID" value="GMR35859.1"/>
    <property type="molecule type" value="Genomic_DNA"/>
</dbReference>
<organism evidence="2 3">
    <name type="scientific">Pristionchus mayeri</name>
    <dbReference type="NCBI Taxonomy" id="1317129"/>
    <lineage>
        <taxon>Eukaryota</taxon>
        <taxon>Metazoa</taxon>
        <taxon>Ecdysozoa</taxon>
        <taxon>Nematoda</taxon>
        <taxon>Chromadorea</taxon>
        <taxon>Rhabditida</taxon>
        <taxon>Rhabditina</taxon>
        <taxon>Diplogasteromorpha</taxon>
        <taxon>Diplogasteroidea</taxon>
        <taxon>Neodiplogasteridae</taxon>
        <taxon>Pristionchus</taxon>
    </lineage>
</organism>